<organism evidence="1 2">
    <name type="scientific">Propionispira arboris</name>
    <dbReference type="NCBI Taxonomy" id="84035"/>
    <lineage>
        <taxon>Bacteria</taxon>
        <taxon>Bacillati</taxon>
        <taxon>Bacillota</taxon>
        <taxon>Negativicutes</taxon>
        <taxon>Selenomonadales</taxon>
        <taxon>Selenomonadaceae</taxon>
        <taxon>Propionispira</taxon>
    </lineage>
</organism>
<sequence length="147" mass="16367">MNKVVVTVVGSQKDATGTESRIELVSEGKHYYKNGINYVLYSDSELSGVQGTSTLLKIGDDHMTLIRKGDVMQEQYFARAYESTGIYKTPYGNLSLSVKTNDINIKYGSVSGTVIIDYALSMEGQWQSDNLLHIEICADKKEKNQLN</sequence>
<name>A0A1H7D1J2_9FIRM</name>
<dbReference type="InterPro" id="IPR012674">
    <property type="entry name" value="Calycin"/>
</dbReference>
<dbReference type="InterPro" id="IPR015231">
    <property type="entry name" value="DUF1934"/>
</dbReference>
<accession>A0A1H7D1J2</accession>
<dbReference type="RefSeq" id="WP_091835274.1">
    <property type="nucleotide sequence ID" value="NZ_FNZK01000025.1"/>
</dbReference>
<dbReference type="STRING" id="84035.SAMN05660742_12528"/>
<dbReference type="Proteomes" id="UP000199662">
    <property type="component" value="Unassembled WGS sequence"/>
</dbReference>
<keyword evidence="2" id="KW-1185">Reference proteome</keyword>
<dbReference type="EMBL" id="FNZK01000025">
    <property type="protein sequence ID" value="SEJ92910.1"/>
    <property type="molecule type" value="Genomic_DNA"/>
</dbReference>
<dbReference type="Pfam" id="PF09148">
    <property type="entry name" value="DUF1934"/>
    <property type="match status" value="1"/>
</dbReference>
<protein>
    <submittedName>
        <fullName evidence="1">Uncharacterized beta-barrel protein YwiB, DUF1934 family</fullName>
    </submittedName>
</protein>
<dbReference type="AlphaFoldDB" id="A0A1H7D1J2"/>
<reference evidence="1 2" key="1">
    <citation type="submission" date="2016-10" db="EMBL/GenBank/DDBJ databases">
        <authorList>
            <person name="de Groot N.N."/>
        </authorList>
    </citation>
    <scope>NUCLEOTIDE SEQUENCE [LARGE SCALE GENOMIC DNA]</scope>
    <source>
        <strain evidence="1 2">DSM 2179</strain>
    </source>
</reference>
<evidence type="ECO:0000313" key="1">
    <source>
        <dbReference type="EMBL" id="SEJ92910.1"/>
    </source>
</evidence>
<gene>
    <name evidence="1" type="ORF">SAMN05660742_12528</name>
</gene>
<dbReference type="Gene3D" id="2.40.128.20">
    <property type="match status" value="1"/>
</dbReference>
<dbReference type="SUPFAM" id="SSF50814">
    <property type="entry name" value="Lipocalins"/>
    <property type="match status" value="1"/>
</dbReference>
<evidence type="ECO:0000313" key="2">
    <source>
        <dbReference type="Proteomes" id="UP000199662"/>
    </source>
</evidence>
<proteinExistence type="predicted"/>